<dbReference type="EMBL" id="UYRR01032727">
    <property type="protein sequence ID" value="VDK56616.1"/>
    <property type="molecule type" value="Genomic_DNA"/>
</dbReference>
<dbReference type="WBParaSite" id="ASIM_0001659201-mRNA-1">
    <property type="protein sequence ID" value="ASIM_0001659201-mRNA-1"/>
    <property type="gene ID" value="ASIM_0001659201"/>
</dbReference>
<dbReference type="PANTHER" id="PTHR22907">
    <property type="entry name" value="GH04558P"/>
    <property type="match status" value="1"/>
</dbReference>
<evidence type="ECO:0000256" key="3">
    <source>
        <dbReference type="ARBA" id="ARBA00022475"/>
    </source>
</evidence>
<feature type="domain" description="EGF-like" evidence="14">
    <location>
        <begin position="910"/>
        <end position="949"/>
    </location>
</feature>
<feature type="transmembrane region" description="Helical" evidence="13">
    <location>
        <begin position="1301"/>
        <end position="1325"/>
    </location>
</feature>
<evidence type="ECO:0000256" key="6">
    <source>
        <dbReference type="ARBA" id="ARBA00022729"/>
    </source>
</evidence>
<feature type="compositionally biased region" description="Polar residues" evidence="12">
    <location>
        <begin position="329"/>
        <end position="345"/>
    </location>
</feature>
<evidence type="ECO:0000313" key="17">
    <source>
        <dbReference type="Proteomes" id="UP000267096"/>
    </source>
</evidence>
<evidence type="ECO:0000313" key="18">
    <source>
        <dbReference type="WBParaSite" id="ASIM_0001659201-mRNA-1"/>
    </source>
</evidence>
<dbReference type="PROSITE" id="PS00010">
    <property type="entry name" value="ASX_HYDROXYL"/>
    <property type="match status" value="1"/>
</dbReference>
<accession>A0A0M3K6K1</accession>
<dbReference type="InterPro" id="IPR056953">
    <property type="entry name" value="CUT_N"/>
</dbReference>
<feature type="compositionally biased region" description="Basic and acidic residues" evidence="12">
    <location>
        <begin position="167"/>
        <end position="183"/>
    </location>
</feature>
<feature type="compositionally biased region" description="Polar residues" evidence="12">
    <location>
        <begin position="149"/>
        <end position="166"/>
    </location>
</feature>
<keyword evidence="5 13" id="KW-0812">Transmembrane</keyword>
<keyword evidence="9 13" id="KW-0472">Membrane</keyword>
<keyword evidence="6" id="KW-0732">Signal</keyword>
<feature type="compositionally biased region" description="Low complexity" evidence="12">
    <location>
        <begin position="34"/>
        <end position="89"/>
    </location>
</feature>
<evidence type="ECO:0000256" key="2">
    <source>
        <dbReference type="ARBA" id="ARBA00022460"/>
    </source>
</evidence>
<feature type="compositionally biased region" description="Basic and acidic residues" evidence="12">
    <location>
        <begin position="287"/>
        <end position="299"/>
    </location>
</feature>
<dbReference type="InterPro" id="IPR000742">
    <property type="entry name" value="EGF"/>
</dbReference>
<evidence type="ECO:0000256" key="7">
    <source>
        <dbReference type="ARBA" id="ARBA00022737"/>
    </source>
</evidence>
<reference evidence="18" key="1">
    <citation type="submission" date="2017-02" db="UniProtKB">
        <authorList>
            <consortium name="WormBaseParasite"/>
        </authorList>
    </citation>
    <scope>IDENTIFICATION</scope>
</reference>
<evidence type="ECO:0000259" key="14">
    <source>
        <dbReference type="PROSITE" id="PS50026"/>
    </source>
</evidence>
<dbReference type="PROSITE" id="PS50026">
    <property type="entry name" value="EGF_3"/>
    <property type="match status" value="1"/>
</dbReference>
<keyword evidence="2" id="KW-0193">Cuticle</keyword>
<gene>
    <name evidence="16" type="ORF">ASIM_LOCUS15999</name>
</gene>
<organism evidence="18">
    <name type="scientific">Anisakis simplex</name>
    <name type="common">Herring worm</name>
    <dbReference type="NCBI Taxonomy" id="6269"/>
    <lineage>
        <taxon>Eukaryota</taxon>
        <taxon>Metazoa</taxon>
        <taxon>Ecdysozoa</taxon>
        <taxon>Nematoda</taxon>
        <taxon>Chromadorea</taxon>
        <taxon>Rhabditida</taxon>
        <taxon>Spirurina</taxon>
        <taxon>Ascaridomorpha</taxon>
        <taxon>Ascaridoidea</taxon>
        <taxon>Anisakidae</taxon>
        <taxon>Anisakis</taxon>
        <taxon>Anisakis simplex complex</taxon>
    </lineage>
</organism>
<dbReference type="Pfam" id="PF25057">
    <property type="entry name" value="CUT_N"/>
    <property type="match status" value="1"/>
</dbReference>
<feature type="compositionally biased region" description="Basic and acidic residues" evidence="12">
    <location>
        <begin position="411"/>
        <end position="425"/>
    </location>
</feature>
<comment type="caution">
    <text evidence="11">Lacks conserved residue(s) required for the propagation of feature annotation.</text>
</comment>
<feature type="compositionally biased region" description="Basic and acidic residues" evidence="12">
    <location>
        <begin position="214"/>
        <end position="232"/>
    </location>
</feature>
<dbReference type="GO" id="GO:0005509">
    <property type="term" value="F:calcium ion binding"/>
    <property type="evidence" value="ECO:0007669"/>
    <property type="project" value="InterPro"/>
</dbReference>
<keyword evidence="7" id="KW-0677">Repeat</keyword>
<keyword evidence="17" id="KW-1185">Reference proteome</keyword>
<evidence type="ECO:0000256" key="11">
    <source>
        <dbReference type="PROSITE-ProRule" id="PRU00076"/>
    </source>
</evidence>
<dbReference type="OrthoDB" id="283575at2759"/>
<feature type="compositionally biased region" description="Low complexity" evidence="12">
    <location>
        <begin position="570"/>
        <end position="579"/>
    </location>
</feature>
<feature type="domain" description="ZP" evidence="15">
    <location>
        <begin position="976"/>
        <end position="1215"/>
    </location>
</feature>
<name>A0A0M3K6K1_ANISI</name>
<evidence type="ECO:0000256" key="9">
    <source>
        <dbReference type="ARBA" id="ARBA00023136"/>
    </source>
</evidence>
<keyword evidence="4 11" id="KW-0245">EGF-like domain</keyword>
<sequence length="1360" mass="147211">TEGTETTTEVYSSISTIEDDGTVVSEGITSAKYTTESTPLSSSSGTGTKEPITATATEVTTAERIQASTTSEQIESSTSTETTSAITASGVPSVTAINKKEIEGKIVPPTDQEVSYEGNARTGTVGPPGTAPASESELTGSDSRKPTGDLSSEASSTVPSVIPSTETPHKGEQTSKVVEDKFKGSTTLRKGGIVHVEGEKLSGGKKIVSETEEVEHHEEISSSGVEVEKTGEKSSGGRTIVIKTGGVEHHEKVLSSGAEGKKTSVEGGSATRVSKTNVTDRVEEEGERNVVKISFEKPKTKSLGEGGGESMMNAKIHERLHSEKGVAKTNGQVESGTGGQETQIGISIGKVPGEKNGSTAGIKGSDKVFASGTEKESGGVVDIESSGYESGIQSSESTKIAISESETLKVGSDKFTESDKIRFSESEIDTSGGYSGAASEESDKKTAIESEKTRTEGHGSEKTEGSGKTIIGGTGSRVTSDHEETKTAKSGQIQSISGGSEKVNIGEFERTETAETGIIKTSESEKVDAGELGGWKSEESNTRKSNGSKKTEVGGLESVKAKESDKHRTSTSGKSTSSGYEFVEGGSKLTQVVSSSSESYSTKGRLLSPSYQTHFIQRCTANDDSPCHDYAECDIESGLCACKAGYYGDGYSTCTRIDQDCILDPDICDTTAVCNLTTHRCRCIHGFIGDGLTCVPDVQDCVLRPNLCSDFASCIQRRCVCDEGYTGDGTSCVSLEPIRGCSRCDIRADCINGTCECAKTYFGNGETCIPDPSDCVHYPGLCRRNSNCDEDSRRCKCLQGFLGDGSNCVYQKNCTDDRKICDGDAECLPSGVCQCKRGFTGNGISCHAAVLINADEVMKQPKDHPMDECGRGCDENEKCASGKCECEDGYERNEAGQCIVLSNRFIRIADADECSVPNGCHPVAICTNLPGSYVCDCPDGYKGDGYSCVQYHYVNNMTGIFMFSYSNFRHDEEHFDCGYDGIELILSKDSDLFDGRIFVRGQTENPYCSKRLNAVAHNESDYRFLIPFGHCNVRFEIPDTFSVTVVIQRHPAFITQTADAYDLRCTYPVGSRQVMSHVNVSEMTTADTIVKTGVGPICHLKVTNNENELIDTATVGQVLRLTLSVQPNDTYSILPRNCFAINLETGERYSLTDQAGCAIDTQLFPEWLHKQPSITTATFRTFKWPDSSMIRFQCDCSACIGTCPKINCERRREAMRRRRMRLRYIRGTTSEEELLDELDDQLRTSLVASKHQMTFSDAVHVDEDEEERRAQREVDNWKYQGLVSMEPVGNNLFESQICVRALWVGISLLPLMLAIALLGVLSILWKRRSSSRVSQKADFNEQAISTNNQMLDNSSSYIKF</sequence>
<dbReference type="InterPro" id="IPR000152">
    <property type="entry name" value="EGF-type_Asp/Asn_hydroxyl_site"/>
</dbReference>
<dbReference type="InterPro" id="IPR001507">
    <property type="entry name" value="ZP_dom"/>
</dbReference>
<evidence type="ECO:0000256" key="8">
    <source>
        <dbReference type="ARBA" id="ARBA00022989"/>
    </source>
</evidence>
<dbReference type="PROSITE" id="PS51034">
    <property type="entry name" value="ZP_2"/>
    <property type="match status" value="1"/>
</dbReference>
<feature type="region of interest" description="Disordered" evidence="12">
    <location>
        <begin position="27"/>
        <end position="238"/>
    </location>
</feature>
<dbReference type="PROSITE" id="PS01186">
    <property type="entry name" value="EGF_2"/>
    <property type="match status" value="4"/>
</dbReference>
<evidence type="ECO:0000256" key="5">
    <source>
        <dbReference type="ARBA" id="ARBA00022692"/>
    </source>
</evidence>
<evidence type="ECO:0000259" key="15">
    <source>
        <dbReference type="PROSITE" id="PS51034"/>
    </source>
</evidence>
<dbReference type="CDD" id="cd00054">
    <property type="entry name" value="EGF_CA"/>
    <property type="match status" value="1"/>
</dbReference>
<dbReference type="PROSITE" id="PS01187">
    <property type="entry name" value="EGF_CA"/>
    <property type="match status" value="1"/>
</dbReference>
<comment type="subcellular location">
    <subcellularLocation>
        <location evidence="1">Cell membrane</location>
        <topology evidence="1">Single-pass type I membrane protein</topology>
    </subcellularLocation>
</comment>
<feature type="compositionally biased region" description="Low complexity" evidence="12">
    <location>
        <begin position="490"/>
        <end position="500"/>
    </location>
</feature>
<dbReference type="Pfam" id="PF25301">
    <property type="entry name" value="CUT_C"/>
    <property type="match status" value="1"/>
</dbReference>
<feature type="compositionally biased region" description="Basic and acidic residues" evidence="12">
    <location>
        <begin position="559"/>
        <end position="568"/>
    </location>
</feature>
<feature type="region of interest" description="Disordered" evidence="12">
    <location>
        <begin position="251"/>
        <end position="580"/>
    </location>
</feature>
<keyword evidence="10" id="KW-1015">Disulfide bond</keyword>
<evidence type="ECO:0000313" key="16">
    <source>
        <dbReference type="EMBL" id="VDK56616.1"/>
    </source>
</evidence>
<dbReference type="InterPro" id="IPR001881">
    <property type="entry name" value="EGF-like_Ca-bd_dom"/>
</dbReference>
<feature type="compositionally biased region" description="Basic and acidic residues" evidence="12">
    <location>
        <begin position="251"/>
        <end position="264"/>
    </location>
</feature>
<dbReference type="SUPFAM" id="SSF57184">
    <property type="entry name" value="Growth factor receptor domain"/>
    <property type="match status" value="1"/>
</dbReference>
<dbReference type="InterPro" id="IPR051962">
    <property type="entry name" value="Cuticlin"/>
</dbReference>
<keyword evidence="8 13" id="KW-1133">Transmembrane helix</keyword>
<feature type="compositionally biased region" description="Basic and acidic residues" evidence="12">
    <location>
        <begin position="315"/>
        <end position="326"/>
    </location>
</feature>
<feature type="compositionally biased region" description="Polar residues" evidence="12">
    <location>
        <begin position="387"/>
        <end position="400"/>
    </location>
</feature>
<dbReference type="Proteomes" id="UP000267096">
    <property type="component" value="Unassembled WGS sequence"/>
</dbReference>
<protein>
    <submittedName>
        <fullName evidence="18">FBN-1A.1 (inferred by orthology to a C. elegans protein)</fullName>
    </submittedName>
</protein>
<dbReference type="PANTHER" id="PTHR22907:SF54">
    <property type="entry name" value="GH04558P"/>
    <property type="match status" value="1"/>
</dbReference>
<evidence type="ECO:0000256" key="13">
    <source>
        <dbReference type="SAM" id="Phobius"/>
    </source>
</evidence>
<dbReference type="SMART" id="SM00181">
    <property type="entry name" value="EGF"/>
    <property type="match status" value="8"/>
</dbReference>
<dbReference type="SMART" id="SM00241">
    <property type="entry name" value="ZP"/>
    <property type="match status" value="1"/>
</dbReference>
<evidence type="ECO:0000256" key="10">
    <source>
        <dbReference type="ARBA" id="ARBA00023157"/>
    </source>
</evidence>
<evidence type="ECO:0000256" key="4">
    <source>
        <dbReference type="ARBA" id="ARBA00022536"/>
    </source>
</evidence>
<keyword evidence="3" id="KW-1003">Cell membrane</keyword>
<dbReference type="InterPro" id="IPR009030">
    <property type="entry name" value="Growth_fac_rcpt_cys_sf"/>
</dbReference>
<dbReference type="InterPro" id="IPR057475">
    <property type="entry name" value="CUT_C"/>
</dbReference>
<evidence type="ECO:0000256" key="12">
    <source>
        <dbReference type="SAM" id="MobiDB-lite"/>
    </source>
</evidence>
<dbReference type="FunFam" id="2.10.25.10:FF:000038">
    <property type="entry name" value="Fibrillin 2"/>
    <property type="match status" value="1"/>
</dbReference>
<dbReference type="Pfam" id="PF12947">
    <property type="entry name" value="EGF_3"/>
    <property type="match status" value="1"/>
</dbReference>
<dbReference type="GO" id="GO:0005886">
    <property type="term" value="C:plasma membrane"/>
    <property type="evidence" value="ECO:0007669"/>
    <property type="project" value="UniProtKB-SubCell"/>
</dbReference>
<dbReference type="InterPro" id="IPR024731">
    <property type="entry name" value="NELL2-like_EGF"/>
</dbReference>
<dbReference type="SMART" id="SM00179">
    <property type="entry name" value="EGF_CA"/>
    <property type="match status" value="2"/>
</dbReference>
<evidence type="ECO:0000256" key="1">
    <source>
        <dbReference type="ARBA" id="ARBA00004251"/>
    </source>
</evidence>
<dbReference type="InterPro" id="IPR018097">
    <property type="entry name" value="EGF_Ca-bd_CS"/>
</dbReference>
<proteinExistence type="predicted"/>
<dbReference type="GO" id="GO:0042302">
    <property type="term" value="F:structural constituent of cuticle"/>
    <property type="evidence" value="ECO:0007669"/>
    <property type="project" value="UniProtKB-KW"/>
</dbReference>
<dbReference type="SUPFAM" id="SSF57196">
    <property type="entry name" value="EGF/Laminin"/>
    <property type="match status" value="1"/>
</dbReference>
<reference evidence="16 17" key="2">
    <citation type="submission" date="2018-11" db="EMBL/GenBank/DDBJ databases">
        <authorList>
            <consortium name="Pathogen Informatics"/>
        </authorList>
    </citation>
    <scope>NUCLEOTIDE SEQUENCE [LARGE SCALE GENOMIC DNA]</scope>
</reference>
<dbReference type="Gene3D" id="2.10.25.10">
    <property type="entry name" value="Laminin"/>
    <property type="match status" value="3"/>
</dbReference>
<feature type="compositionally biased region" description="Basic and acidic residues" evidence="12">
    <location>
        <begin position="441"/>
        <end position="465"/>
    </location>
</feature>